<dbReference type="EMBL" id="JADLQX010000037">
    <property type="protein sequence ID" value="MBF6302107.1"/>
    <property type="molecule type" value="Genomic_DNA"/>
</dbReference>
<gene>
    <name evidence="1" type="ORF">IU459_31875</name>
</gene>
<proteinExistence type="predicted"/>
<accession>A0ABS0CZT4</accession>
<evidence type="ECO:0000313" key="1">
    <source>
        <dbReference type="EMBL" id="MBF6302107.1"/>
    </source>
</evidence>
<evidence type="ECO:0000313" key="2">
    <source>
        <dbReference type="Proteomes" id="UP000702209"/>
    </source>
</evidence>
<sequence length="54" mass="5517">MTSWSRHRLLCLTCCLAPILIAAGLLGGGVVLVGLSWLEPLGFALLGLGVAGLI</sequence>
<comment type="caution">
    <text evidence="1">The sequence shown here is derived from an EMBL/GenBank/DDBJ whole genome shotgun (WGS) entry which is preliminary data.</text>
</comment>
<dbReference type="Proteomes" id="UP000702209">
    <property type="component" value="Unassembled WGS sequence"/>
</dbReference>
<organism evidence="1 2">
    <name type="scientific">Nocardia amamiensis</name>
    <dbReference type="NCBI Taxonomy" id="404578"/>
    <lineage>
        <taxon>Bacteria</taxon>
        <taxon>Bacillati</taxon>
        <taxon>Actinomycetota</taxon>
        <taxon>Actinomycetes</taxon>
        <taxon>Mycobacteriales</taxon>
        <taxon>Nocardiaceae</taxon>
        <taxon>Nocardia</taxon>
    </lineage>
</organism>
<dbReference type="RefSeq" id="WP_195133301.1">
    <property type="nucleotide sequence ID" value="NZ_JADLQX010000037.1"/>
</dbReference>
<keyword evidence="2" id="KW-1185">Reference proteome</keyword>
<name>A0ABS0CZT4_9NOCA</name>
<protein>
    <submittedName>
        <fullName evidence="1">Uncharacterized protein</fullName>
    </submittedName>
</protein>
<reference evidence="1 2" key="1">
    <citation type="submission" date="2020-10" db="EMBL/GenBank/DDBJ databases">
        <title>Identification of Nocardia species via Next-generation sequencing and recognition of intraspecies genetic diversity.</title>
        <authorList>
            <person name="Li P."/>
            <person name="Li P."/>
            <person name="Lu B."/>
        </authorList>
    </citation>
    <scope>NUCLEOTIDE SEQUENCE [LARGE SCALE GENOMIC DNA]</scope>
    <source>
        <strain evidence="1 2">BJ06-0157</strain>
    </source>
</reference>